<proteinExistence type="predicted"/>
<keyword evidence="1" id="KW-1133">Transmembrane helix</keyword>
<evidence type="ECO:0008006" key="4">
    <source>
        <dbReference type="Google" id="ProtNLM"/>
    </source>
</evidence>
<dbReference type="RefSeq" id="WP_188783543.1">
    <property type="nucleotide sequence ID" value="NZ_BMNI01000003.1"/>
</dbReference>
<keyword evidence="3" id="KW-1185">Reference proteome</keyword>
<feature type="transmembrane region" description="Helical" evidence="1">
    <location>
        <begin position="57"/>
        <end position="77"/>
    </location>
</feature>
<dbReference type="Proteomes" id="UP000655410">
    <property type="component" value="Unassembled WGS sequence"/>
</dbReference>
<evidence type="ECO:0000313" key="3">
    <source>
        <dbReference type="Proteomes" id="UP000655410"/>
    </source>
</evidence>
<accession>A0ABQ2N8V0</accession>
<protein>
    <recommendedName>
        <fullName evidence="4">DUF1440 domain-containing protein</fullName>
    </recommendedName>
</protein>
<evidence type="ECO:0000313" key="2">
    <source>
        <dbReference type="EMBL" id="GGO88803.1"/>
    </source>
</evidence>
<sequence length="152" mass="15534">MPRRTWVRDGVAAGAWAGVLGGAPSTLVALARGEGPLEATRAAGTLLLPHERRDSRLLPAAALAHGALSFGWGLVIARLLAPGHPVAGGTGAGLAIAALDLGLVGRAFPRIHALPLAPQVADHVAFGVTAATVVERRRRTRADGAAFPRRAC</sequence>
<evidence type="ECO:0000256" key="1">
    <source>
        <dbReference type="SAM" id="Phobius"/>
    </source>
</evidence>
<comment type="caution">
    <text evidence="2">The sequence shown here is derived from an EMBL/GenBank/DDBJ whole genome shotgun (WGS) entry which is preliminary data.</text>
</comment>
<gene>
    <name evidence="2" type="ORF">GCM10011584_16680</name>
</gene>
<name>A0ABQ2N8V0_9ACTN</name>
<reference evidence="3" key="1">
    <citation type="journal article" date="2019" name="Int. J. Syst. Evol. Microbiol.">
        <title>The Global Catalogue of Microorganisms (GCM) 10K type strain sequencing project: providing services to taxonomists for standard genome sequencing and annotation.</title>
        <authorList>
            <consortium name="The Broad Institute Genomics Platform"/>
            <consortium name="The Broad Institute Genome Sequencing Center for Infectious Disease"/>
            <person name="Wu L."/>
            <person name="Ma J."/>
        </authorList>
    </citation>
    <scope>NUCLEOTIDE SEQUENCE [LARGE SCALE GENOMIC DNA]</scope>
    <source>
        <strain evidence="3">CGMCC 4.7371</strain>
    </source>
</reference>
<dbReference type="EMBL" id="BMNI01000003">
    <property type="protein sequence ID" value="GGO88803.1"/>
    <property type="molecule type" value="Genomic_DNA"/>
</dbReference>
<keyword evidence="1" id="KW-0812">Transmembrane</keyword>
<keyword evidence="1" id="KW-0472">Membrane</keyword>
<organism evidence="2 3">
    <name type="scientific">Nocardioides phosphati</name>
    <dbReference type="NCBI Taxonomy" id="1867775"/>
    <lineage>
        <taxon>Bacteria</taxon>
        <taxon>Bacillati</taxon>
        <taxon>Actinomycetota</taxon>
        <taxon>Actinomycetes</taxon>
        <taxon>Propionibacteriales</taxon>
        <taxon>Nocardioidaceae</taxon>
        <taxon>Nocardioides</taxon>
    </lineage>
</organism>